<keyword evidence="8" id="KW-1015">Disulfide bond</keyword>
<dbReference type="InterPro" id="IPR019791">
    <property type="entry name" value="Haem_peroxidase_animal"/>
</dbReference>
<keyword evidence="5" id="KW-0575">Peroxidase</keyword>
<dbReference type="FunFam" id="1.10.640.10:FF:000007">
    <property type="entry name" value="Peroxidase mlt-7"/>
    <property type="match status" value="2"/>
</dbReference>
<dbReference type="InterPro" id="IPR037120">
    <property type="entry name" value="Haem_peroxidase_sf_animal"/>
</dbReference>
<dbReference type="InterPro" id="IPR010255">
    <property type="entry name" value="Haem_peroxidase_sf"/>
</dbReference>
<keyword evidence="10" id="KW-0408">Iron</keyword>
<dbReference type="GO" id="GO:0005576">
    <property type="term" value="C:extracellular region"/>
    <property type="evidence" value="ECO:0007669"/>
    <property type="project" value="UniProtKB-SubCell"/>
</dbReference>
<proteinExistence type="predicted"/>
<dbReference type="PROSITE" id="PS50292">
    <property type="entry name" value="PEROXIDASE_3"/>
    <property type="match status" value="3"/>
</dbReference>
<evidence type="ECO:0000256" key="4">
    <source>
        <dbReference type="ARBA" id="ARBA00022525"/>
    </source>
</evidence>
<feature type="binding site" description="axial binding residue" evidence="10">
    <location>
        <position position="1516"/>
    </location>
    <ligand>
        <name>heme b</name>
        <dbReference type="ChEBI" id="CHEBI:60344"/>
    </ligand>
    <ligandPart>
        <name>Fe</name>
        <dbReference type="ChEBI" id="CHEBI:18248"/>
    </ligandPart>
</feature>
<keyword evidence="9" id="KW-0325">Glycoprotein</keyword>
<keyword evidence="6 10" id="KW-0479">Metal-binding</keyword>
<evidence type="ECO:0000256" key="7">
    <source>
        <dbReference type="ARBA" id="ARBA00022729"/>
    </source>
</evidence>
<keyword evidence="4" id="KW-0964">Secreted</keyword>
<organism evidence="11">
    <name type="scientific">Spodoptera frugiperda</name>
    <name type="common">Fall armyworm</name>
    <dbReference type="NCBI Taxonomy" id="7108"/>
    <lineage>
        <taxon>Eukaryota</taxon>
        <taxon>Metazoa</taxon>
        <taxon>Ecdysozoa</taxon>
        <taxon>Arthropoda</taxon>
        <taxon>Hexapoda</taxon>
        <taxon>Insecta</taxon>
        <taxon>Pterygota</taxon>
        <taxon>Neoptera</taxon>
        <taxon>Endopterygota</taxon>
        <taxon>Lepidoptera</taxon>
        <taxon>Glossata</taxon>
        <taxon>Ditrysia</taxon>
        <taxon>Noctuoidea</taxon>
        <taxon>Noctuidae</taxon>
        <taxon>Amphipyrinae</taxon>
        <taxon>Spodoptera</taxon>
    </lineage>
</organism>
<dbReference type="SUPFAM" id="SSF48113">
    <property type="entry name" value="Heme-dependent peroxidases"/>
    <property type="match status" value="3"/>
</dbReference>
<keyword evidence="7" id="KW-0732">Signal</keyword>
<comment type="subcellular location">
    <subcellularLocation>
        <location evidence="2">Secreted</location>
    </subcellularLocation>
</comment>
<evidence type="ECO:0000256" key="9">
    <source>
        <dbReference type="ARBA" id="ARBA00023180"/>
    </source>
</evidence>
<dbReference type="PRINTS" id="PR00457">
    <property type="entry name" value="ANPEROXIDASE"/>
</dbReference>
<protein>
    <recommendedName>
        <fullName evidence="3">peroxidase</fullName>
        <ecNumber evidence="3">1.11.1.7</ecNumber>
    </recommendedName>
</protein>
<comment type="catalytic activity">
    <reaction evidence="1">
        <text>2 a phenolic donor + H2O2 = 2 a phenolic radical donor + 2 H2O</text>
        <dbReference type="Rhea" id="RHEA:56136"/>
        <dbReference type="ChEBI" id="CHEBI:15377"/>
        <dbReference type="ChEBI" id="CHEBI:16240"/>
        <dbReference type="ChEBI" id="CHEBI:139520"/>
        <dbReference type="ChEBI" id="CHEBI:139521"/>
        <dbReference type="EC" id="1.11.1.7"/>
    </reaction>
</comment>
<sequence length="1753" mass="203544">MFKQENFTGKPINKTLLKIYETRKNIEICTIEIKPCEPNQWRRVDGSCTNPKYPSRGTHRTPSHRVLAPVFSSDYEPRKAVNGGPLTLARKLRTELLSMGKASERSITQLASYYIIFMFTDLSAIHEVANYIINIETCCIPEGQYDNRCIPLKIPVDDPVHRYSGVRCMNLTRPLSYQTYGCLDNGTTFERMVIQTPLYDLSQTYNPTPGVINHIRTHKNGLMTEEEEDGQLFPPTDPDSHMCLLNQAPRETRCFKYHINNVMSSNLMNILFYRQHNQIARELYRLNPSWDDERLFYTARDINMAISVQIFFYELLPIIMGKKNLIRDGIIGDGGFRDVYDESVEPRMSDEYVYGLRWFHLIQETDLKLYDKNGHYVRSFPLVNGTTRTGFLAVDNNMQHIIQGSFRQLGGKFDQTIDYDMADRILGGILHSSDVTASDIEKGRYYGLQPYVKYKEFCTKKKYASFADLEDSFSFESLNRLMKIYKDPRDIDLIAGLWGEKYVKGGKIPETLYCLLVEQLKRTVQSDRHWYERHNRPRAFTEDQLKAIRQVTIAGTLCYIGDFVTEIQPRAFYAISNDTSNAKLYDCFTGKPVNKTLLSIYEQRNNVGNCTVEIKPCDPKEWKRVDGSCNNLKHPSRGTHRTPSYRVLPPVFSVDYEPRKAVSGRPLPLPRRIRTELLLMGKASEKRITQLASYYLLFMIADVVSIHDIVNYVLNITTCCTPQGRQDYRCTPIKIPVDDPVHRYSGVNCMNLTRPQSFQTYRCLDNGTTFERIVFQTPVFDLSNTYNIMPGFIDHLRTYKNGLMIEEEEDGQLFPPTDPDSNLCVLNQPPRETRCFKYQLNNVMSSSAINILFYRQHNQIARELYRLNPSWDDERLFYTARDINMAISVQIFFYELLPIIMGKKNMIRDGIIGDGGFRDLYDKNVEPRMSDEYIYGMRWFHLIQKTDLKLYDKDGHYVRSFPIVNGTTRTGFFAVDNNMQHFIQGSFRQLGGRFDQAIDYDMADRILGSIFFSADVAASDLKKGRYFGLQPYVNYKEFCTNKKYRTFEDLKDSFSFERLDRLMEVYKDPKDIDLMAALWGEKHIKGGKIPATLYCLFADQLTRTLKSDRHWYERPNRPHAFTKAQLKAIRKVTIAGVLCSIGDLVSKIQPHAFYSISSDNPLTKCSSSKIGKLDLTAWKDDSNCTVEIEPCDPTEWRRVDGSCNNLKYPSRGTQRTPSHRVLPPVFSHDYEPRKAVSGDSLPLPRRLRTQLLLVGRTTDMKLTQLFSYYVLFMISDVLSSHDIINYLQNITTCCTPEGQNNYNCIPIKVPVDDPVHRFSGVHCLNLTRPQSFQTFKCLDNGTTFARIVFQTPLFDLSHIYEYRPGFINRLRTFENGLMKIEEEDGELFPPTDPNSNYCYQNQRPKETRCHMYQVNNVLGSNLWIILLYRHHNQIARELLKLNPSWDDERLFYTARDINMAISVQIYFYELLPIIFGKRNMIRDGLIGRGEGFRDLYDETIEPRMSDEYFFGMRWFHMIQKTNMKLYDKDGYYIKTYPMANVTARTGFFAVDNNMQHIIQGSFRQLGGAFDWTMADRLLGGILFSSDATTSDLKKGRYFGMQSYVNYKEYCTKRKYTSFADLKDSFSEEGLYRLMEAYKDPKDVELMAAMWLENPVKGGRIPETLYCLLTEQYRRSIKSDRHWYERPNRPHAFTEEQLKAIRKVTIAGMLCSIGDFVTEVQPHAFFGISPSNPLTKCSSSRIGKLDLTPWKECN</sequence>
<evidence type="ECO:0000313" key="11">
    <source>
        <dbReference type="EMBL" id="SOQ50286.1"/>
    </source>
</evidence>
<evidence type="ECO:0000256" key="3">
    <source>
        <dbReference type="ARBA" id="ARBA00012313"/>
    </source>
</evidence>
<dbReference type="GO" id="GO:0006979">
    <property type="term" value="P:response to oxidative stress"/>
    <property type="evidence" value="ECO:0007669"/>
    <property type="project" value="InterPro"/>
</dbReference>
<gene>
    <name evidence="11" type="ORF">SFRICE_005346</name>
</gene>
<evidence type="ECO:0000256" key="2">
    <source>
        <dbReference type="ARBA" id="ARBA00004613"/>
    </source>
</evidence>
<dbReference type="Gene3D" id="1.10.640.10">
    <property type="entry name" value="Haem peroxidase domain superfamily, animal type"/>
    <property type="match status" value="3"/>
</dbReference>
<evidence type="ECO:0000256" key="1">
    <source>
        <dbReference type="ARBA" id="ARBA00000189"/>
    </source>
</evidence>
<dbReference type="PANTHER" id="PTHR11475:SF4">
    <property type="entry name" value="CHORION PEROXIDASE"/>
    <property type="match status" value="1"/>
</dbReference>
<accession>A0A2H1WBG2</accession>
<dbReference type="GO" id="GO:0046872">
    <property type="term" value="F:metal ion binding"/>
    <property type="evidence" value="ECO:0007669"/>
    <property type="project" value="UniProtKB-KW"/>
</dbReference>
<name>A0A2H1WBG2_SPOFR</name>
<evidence type="ECO:0000256" key="10">
    <source>
        <dbReference type="PIRSR" id="PIRSR619791-2"/>
    </source>
</evidence>
<evidence type="ECO:0000256" key="5">
    <source>
        <dbReference type="ARBA" id="ARBA00022559"/>
    </source>
</evidence>
<evidence type="ECO:0000256" key="8">
    <source>
        <dbReference type="ARBA" id="ARBA00023157"/>
    </source>
</evidence>
<dbReference type="Pfam" id="PF03098">
    <property type="entry name" value="An_peroxidase"/>
    <property type="match status" value="3"/>
</dbReference>
<dbReference type="PANTHER" id="PTHR11475">
    <property type="entry name" value="OXIDASE/PEROXIDASE"/>
    <property type="match status" value="1"/>
</dbReference>
<evidence type="ECO:0000256" key="6">
    <source>
        <dbReference type="ARBA" id="ARBA00022723"/>
    </source>
</evidence>
<dbReference type="GO" id="GO:0020037">
    <property type="term" value="F:heme binding"/>
    <property type="evidence" value="ECO:0007669"/>
    <property type="project" value="InterPro"/>
</dbReference>
<reference evidence="11" key="1">
    <citation type="submission" date="2016-07" db="EMBL/GenBank/DDBJ databases">
        <authorList>
            <person name="Bretaudeau A."/>
        </authorList>
    </citation>
    <scope>NUCLEOTIDE SEQUENCE</scope>
    <source>
        <strain evidence="11">Rice</strain>
        <tissue evidence="11">Whole body</tissue>
    </source>
</reference>
<keyword evidence="10" id="KW-0349">Heme</keyword>
<dbReference type="GO" id="GO:0140825">
    <property type="term" value="F:lactoperoxidase activity"/>
    <property type="evidence" value="ECO:0007669"/>
    <property type="project" value="UniProtKB-EC"/>
</dbReference>
<dbReference type="EC" id="1.11.1.7" evidence="3"/>
<keyword evidence="5" id="KW-0560">Oxidoreductase</keyword>
<dbReference type="EMBL" id="ODYU01007479">
    <property type="protein sequence ID" value="SOQ50286.1"/>
    <property type="molecule type" value="Genomic_DNA"/>
</dbReference>